<reference evidence="1 2" key="1">
    <citation type="submission" date="2016-03" db="EMBL/GenBank/DDBJ databases">
        <title>Niastella vici sp. nov., isolated from farmland soil.</title>
        <authorList>
            <person name="Chen L."/>
            <person name="Wang D."/>
            <person name="Yang S."/>
            <person name="Wang G."/>
        </authorList>
    </citation>
    <scope>NUCLEOTIDE SEQUENCE [LARGE SCALE GENOMIC DNA]</scope>
    <source>
        <strain evidence="1 2">DJ57</strain>
    </source>
</reference>
<dbReference type="NCBIfam" id="TIGR03696">
    <property type="entry name" value="Rhs_assc_core"/>
    <property type="match status" value="1"/>
</dbReference>
<evidence type="ECO:0000313" key="1">
    <source>
        <dbReference type="EMBL" id="OQP57832.1"/>
    </source>
</evidence>
<proteinExistence type="predicted"/>
<comment type="caution">
    <text evidence="1">The sequence shown here is derived from an EMBL/GenBank/DDBJ whole genome shotgun (WGS) entry which is preliminary data.</text>
</comment>
<organism evidence="1 2">
    <name type="scientific">Niastella vici</name>
    <dbReference type="NCBI Taxonomy" id="1703345"/>
    <lineage>
        <taxon>Bacteria</taxon>
        <taxon>Pseudomonadati</taxon>
        <taxon>Bacteroidota</taxon>
        <taxon>Chitinophagia</taxon>
        <taxon>Chitinophagales</taxon>
        <taxon>Chitinophagaceae</taxon>
        <taxon>Niastella</taxon>
    </lineage>
</organism>
<name>A0A1V9FHK3_9BACT</name>
<dbReference type="PANTHER" id="PTHR32305:SF15">
    <property type="entry name" value="PROTEIN RHSA-RELATED"/>
    <property type="match status" value="1"/>
</dbReference>
<gene>
    <name evidence="1" type="ORF">A3860_09410</name>
</gene>
<dbReference type="EMBL" id="LVYD01000113">
    <property type="protein sequence ID" value="OQP57832.1"/>
    <property type="molecule type" value="Genomic_DNA"/>
</dbReference>
<accession>A0A1V9FHK3</accession>
<sequence length="1716" mass="189626">MPAPYDKQPVYYNKPVVTKPADCECHLINDLYVKYRVSRLFGRRDATFAAYIQRTQGATMTDSDLQALLNLCNNTSTPTDAGVACTFLATPIYLPPALQCNAGEVCTSCTVVASLYQSYKEQYPNDTPRIAEANDTLQNKRNTLFQNYMNNRLGYSLQSWEYLQFMKQCADSAGSISSVTHCVDQRIGSLFLTAVSGKLEDVQTTPDHGYIMAGKTGSNAVLIKTDSVGAIQWSKQYDGSSEDYFTRVRRTSDNGYIAIGTTKSGHYTTGAILIVKTNAGGDTSWTKTIGFGTPLGERGYDVIQTADGGYAALGIYNQHTGFGEFVLTSLQSNGTINWTHRFGTSRLQNNSYECYTPGADTVSYDGKPSYGLLQDADTLLVTGAAYDRNVGDRYFGVVHRIDKNNGSLVNSWHYADSTSETKSTWFRDIYATENGYLVLATNAEKLGTTNAQVSVVNLTRTGAVASYKRFNVPAGSNRMVTSAVFPTSDGGYMIAQTGNNSEHIIWQRMDAAGNLQWSTETALSGTQTVGRIIQKSDSSFAVVGDNNSQMLILVVKPNYGCYDNTVTGGITTPIMGRINWAPVASQFVVPTNTGVVLSAMALSLTKDSTLACPGNGTCYNIYEGPRLCGKAQTVLPPLKNEYIGACSDSTFFAISKGTELYKVYTDSLTGAFEQRYIDKCLQAYRYESFTVTYQKNEYHYTLYYYDQAGNLIRTVPPAGVHEYDTVQVRLARAAGTELAAQHTMYTDYRYNTLNQVVAQHSPDGGTSAFWYDRLGRMSVSQNAKQKDSTQYSYTKYDGIGRIIEVGQLTSSTAITDNISRDQSLLTGWLTGAASTAEQITKTTYDAEYTPIQPVLKARNLRNRVSWTGLYNTSTDLSNNEAAAATYYTYDILGNVDTLVQDYRLGTMANNGNRFKKIAYDFDLVSGKVNQVSYQPGQADAFYHKYTYDAENRIVNVLTSADSINWDNDAFYQYYDHGPLTRAIIGEQQVQGINYTYNLQGWLKSVNPNILTGGGNTLQPDGSTGSIIGKPAYNFMLNYFNGDYKAISGATPQDNGVNAILGTEYRPLYNGNISSMAVNNEKLGNPLLYNYQYDQLNRLVAMDAWQKNSNDWSDIIKLGGDFQERVSYDANGNILTYKRNGNTAGGKPLGMDSLTYKYVMGTNRLDHMSDSVPATNYDVDIDKQTAGNYVYDAIGNLVKDNAEGINKISWTIYGKISRIVKSDGTDISYTYDASGNRISKAVVKSSPASADTTWYIRDAQGNVMSVYESGNSTVNTGHLSQIELHLYGSSRMGLLRRNLDVAIDYNPDDMAMPLLGLGNNITFGRGDKLFELSSHLGNVLVTVNDKKLGVSSNNNTVDYFNPQVVSAQDYYPFGMLQPGRSFNADGYRYGFNDKESDNEVKGEGNQYDYGFRIYDPRIGKFLSTDPLSAKFPYYSLYQFSGNNPIRYIDLDGAEQFDPQSVPKGVTHISNATAPGVAQQTKSVWIGNYELRGLVGVNGESYWIARYHYKEGRFKGMYNDEWVVGPDGVKDLAKNPEGLHNRSEWIWTLGIKPLSVSSLVRGWKETVSNPINWIAGAGVFAGSFRSVTKLDPSLVRFSQRTVNGTVLEEVTESMTANGWKGDAIDVVKMEDGAYTSFDNKRLYSAKSSETDVIAIVHDYTETLDKVMKERIKAQYGVDAKTWGDAIKLRVKDQGKKFCTANPNGSFDLPAVKIKSKTQ</sequence>
<dbReference type="InterPro" id="IPR050708">
    <property type="entry name" value="T6SS_VgrG/RHS"/>
</dbReference>
<protein>
    <recommendedName>
        <fullName evidence="3">RHS repeat-associated core domain-containing protein</fullName>
    </recommendedName>
</protein>
<evidence type="ECO:0008006" key="3">
    <source>
        <dbReference type="Google" id="ProtNLM"/>
    </source>
</evidence>
<dbReference type="PANTHER" id="PTHR32305">
    <property type="match status" value="1"/>
</dbReference>
<evidence type="ECO:0000313" key="2">
    <source>
        <dbReference type="Proteomes" id="UP000192796"/>
    </source>
</evidence>
<keyword evidence="2" id="KW-1185">Reference proteome</keyword>
<dbReference type="STRING" id="1703345.A3860_09410"/>
<dbReference type="InterPro" id="IPR022385">
    <property type="entry name" value="Rhs_assc_core"/>
</dbReference>
<dbReference type="RefSeq" id="WP_081155737.1">
    <property type="nucleotide sequence ID" value="NZ_LVYD01000113.1"/>
</dbReference>
<dbReference type="Proteomes" id="UP000192796">
    <property type="component" value="Unassembled WGS sequence"/>
</dbReference>
<dbReference type="Gene3D" id="2.180.10.10">
    <property type="entry name" value="RHS repeat-associated core"/>
    <property type="match status" value="1"/>
</dbReference>